<evidence type="ECO:0000313" key="8">
    <source>
        <dbReference type="Proteomes" id="UP000266196"/>
    </source>
</evidence>
<feature type="transmembrane region" description="Helical" evidence="1">
    <location>
        <begin position="120"/>
        <end position="139"/>
    </location>
</feature>
<evidence type="ECO:0000313" key="6">
    <source>
        <dbReference type="Proteomes" id="UP000265427"/>
    </source>
</evidence>
<sequence length="250" mass="27282">MSWYFLGHAYFTSTVQAIWSQLPANNLLLVAGDLHMAQRATVCDASAKCVPQLIASGITQHSTAMEDRRLLVFFYAITQWLQPLACLWGQEPVCIRSASAHYGQNYACVKMMIVSSVSRSLWNGSSWLVLLVLVVLGGVDADVVACAGTMCSCSGAFACSYDTTASVCQCTFPQAITIGLVAAVLVFGAVWYVRAYKMRKRKDTLRKAKSTAKMVQISQTGRQAQQEINPASKWHMAGPPPQNFNSIAPQ</sequence>
<organism evidence="4 7">
    <name type="scientific">Aphanomyces astaci</name>
    <name type="common">Crayfish plague agent</name>
    <dbReference type="NCBI Taxonomy" id="112090"/>
    <lineage>
        <taxon>Eukaryota</taxon>
        <taxon>Sar</taxon>
        <taxon>Stramenopiles</taxon>
        <taxon>Oomycota</taxon>
        <taxon>Saprolegniomycetes</taxon>
        <taxon>Saprolegniales</taxon>
        <taxon>Verrucalvaceae</taxon>
        <taxon>Aphanomyces</taxon>
    </lineage>
</organism>
<dbReference type="EMBL" id="QUTE01022717">
    <property type="protein sequence ID" value="RHY81715.1"/>
    <property type="molecule type" value="Genomic_DNA"/>
</dbReference>
<protein>
    <recommendedName>
        <fullName evidence="10">PhoD-like phosphatase metallophosphatase domain-containing protein</fullName>
    </recommendedName>
</protein>
<evidence type="ECO:0000256" key="1">
    <source>
        <dbReference type="SAM" id="Phobius"/>
    </source>
</evidence>
<dbReference type="Proteomes" id="UP000266196">
    <property type="component" value="Unassembled WGS sequence"/>
</dbReference>
<proteinExistence type="predicted"/>
<feature type="transmembrane region" description="Helical" evidence="1">
    <location>
        <begin position="172"/>
        <end position="193"/>
    </location>
</feature>
<evidence type="ECO:0000313" key="7">
    <source>
        <dbReference type="Proteomes" id="UP000265716"/>
    </source>
</evidence>
<evidence type="ECO:0000313" key="2">
    <source>
        <dbReference type="EMBL" id="RHY17271.1"/>
    </source>
</evidence>
<dbReference type="Proteomes" id="UP000266239">
    <property type="component" value="Unassembled WGS sequence"/>
</dbReference>
<name>A0A397E4V9_APHAT</name>
<reference evidence="6 7" key="1">
    <citation type="submission" date="2018-08" db="EMBL/GenBank/DDBJ databases">
        <title>Aphanomyces genome sequencing and annotation.</title>
        <authorList>
            <person name="Minardi D."/>
            <person name="Oidtmann B."/>
            <person name="Van Der Giezen M."/>
            <person name="Studholme D.J."/>
        </authorList>
    </citation>
    <scope>NUCLEOTIDE SEQUENCE [LARGE SCALE GENOMIC DNA]</scope>
    <source>
        <strain evidence="5 8">197901</strain>
        <strain evidence="2 6">Kv</strain>
        <strain evidence="4 7">SA</strain>
        <strain evidence="3 9">Yx</strain>
    </source>
</reference>
<keyword evidence="1" id="KW-0472">Membrane</keyword>
<evidence type="ECO:0000313" key="4">
    <source>
        <dbReference type="EMBL" id="RHY75679.1"/>
    </source>
</evidence>
<dbReference type="EMBL" id="QUSZ01003755">
    <property type="protein sequence ID" value="RHY17271.1"/>
    <property type="molecule type" value="Genomic_DNA"/>
</dbReference>
<dbReference type="Proteomes" id="UP000265427">
    <property type="component" value="Unassembled WGS sequence"/>
</dbReference>
<evidence type="ECO:0008006" key="10">
    <source>
        <dbReference type="Google" id="ProtNLM"/>
    </source>
</evidence>
<keyword evidence="1" id="KW-1133">Transmembrane helix</keyword>
<dbReference type="AlphaFoldDB" id="A0A397E4V9"/>
<dbReference type="EMBL" id="QUTA01004928">
    <property type="protein sequence ID" value="RHY17870.1"/>
    <property type="molecule type" value="Genomic_DNA"/>
</dbReference>
<dbReference type="EMBL" id="QUTC01001887">
    <property type="protein sequence ID" value="RHY75679.1"/>
    <property type="molecule type" value="Genomic_DNA"/>
</dbReference>
<evidence type="ECO:0000313" key="9">
    <source>
        <dbReference type="Proteomes" id="UP000266239"/>
    </source>
</evidence>
<comment type="caution">
    <text evidence="4">The sequence shown here is derived from an EMBL/GenBank/DDBJ whole genome shotgun (WGS) entry which is preliminary data.</text>
</comment>
<keyword evidence="1" id="KW-0812">Transmembrane</keyword>
<dbReference type="VEuPathDB" id="FungiDB:H257_16627"/>
<dbReference type="Proteomes" id="UP000265716">
    <property type="component" value="Unassembled WGS sequence"/>
</dbReference>
<evidence type="ECO:0000313" key="5">
    <source>
        <dbReference type="EMBL" id="RHY81715.1"/>
    </source>
</evidence>
<accession>A0A397E4V9</accession>
<gene>
    <name evidence="3" type="ORF">DYB25_003255</name>
    <name evidence="5" type="ORF">DYB31_002132</name>
    <name evidence="2" type="ORF">DYB36_001049</name>
    <name evidence="4" type="ORF">DYB38_005884</name>
</gene>
<evidence type="ECO:0000313" key="3">
    <source>
        <dbReference type="EMBL" id="RHY17870.1"/>
    </source>
</evidence>